<protein>
    <recommendedName>
        <fullName evidence="3">Heterokaryon incompatibility domain-containing protein</fullName>
    </recommendedName>
</protein>
<reference evidence="1 2" key="1">
    <citation type="submission" date="2019-07" db="EMBL/GenBank/DDBJ databases">
        <title>Finished genome of Venturia effusa.</title>
        <authorList>
            <person name="Young C.A."/>
            <person name="Cox M.P."/>
            <person name="Ganley A.R.D."/>
            <person name="David W.J."/>
        </authorList>
    </citation>
    <scope>NUCLEOTIDE SEQUENCE [LARGE SCALE GENOMIC DNA]</scope>
    <source>
        <strain evidence="2">albino</strain>
    </source>
</reference>
<evidence type="ECO:0000313" key="1">
    <source>
        <dbReference type="EMBL" id="QDS70288.1"/>
    </source>
</evidence>
<name>A0A517L3S7_9PEZI</name>
<evidence type="ECO:0000313" key="2">
    <source>
        <dbReference type="Proteomes" id="UP000316270"/>
    </source>
</evidence>
<dbReference type="Proteomes" id="UP000316270">
    <property type="component" value="Chromosome 4"/>
</dbReference>
<keyword evidence="2" id="KW-1185">Reference proteome</keyword>
<proteinExistence type="predicted"/>
<gene>
    <name evidence="1" type="ORF">FKW77_007939</name>
</gene>
<evidence type="ECO:0008006" key="3">
    <source>
        <dbReference type="Google" id="ProtNLM"/>
    </source>
</evidence>
<accession>A0A517L3S7</accession>
<dbReference type="PANTHER" id="PTHR33112">
    <property type="entry name" value="DOMAIN PROTEIN, PUTATIVE-RELATED"/>
    <property type="match status" value="1"/>
</dbReference>
<dbReference type="EMBL" id="CP042188">
    <property type="protein sequence ID" value="QDS70288.1"/>
    <property type="molecule type" value="Genomic_DNA"/>
</dbReference>
<dbReference type="AlphaFoldDB" id="A0A517L3S7"/>
<sequence>MGAIFENAYLVVSAADCSDSSQPILSTRADEFRRRKLSYTNTTGREFKLYVRKYHDHHPDFQENRPPSITGPLATRGWVQQEQILATRVLHYTATELVLECKSAVFCECRPRAIMRPSNPNLLAHISHPSPPLTAASRRKIYHKWHRLLNLYSLRSLSYPCDKLPAISGIAEKFKMATASAYMAGLWIDNLIPDLLWSSMPYLQDPHEAARLTEYRAPSWSWASVDTQFQYEEMSDRGLKSMVQIKSVNCEPRGLNLLGEVRDGHLVLEGEVAQGTLVAPSARDFYYHLRLCGRTSIKVSPDSMLREEETGMSMGRTVRRARGGESYRPFSAPVSCLALMSTNDDCVYGLVLGRSSRVKGALERVGLFTCGKMAFGKSEKSNVCIV</sequence>
<organism evidence="1 2">
    <name type="scientific">Venturia effusa</name>
    <dbReference type="NCBI Taxonomy" id="50376"/>
    <lineage>
        <taxon>Eukaryota</taxon>
        <taxon>Fungi</taxon>
        <taxon>Dikarya</taxon>
        <taxon>Ascomycota</taxon>
        <taxon>Pezizomycotina</taxon>
        <taxon>Dothideomycetes</taxon>
        <taxon>Pleosporomycetidae</taxon>
        <taxon>Venturiales</taxon>
        <taxon>Venturiaceae</taxon>
        <taxon>Venturia</taxon>
    </lineage>
</organism>
<dbReference type="OrthoDB" id="5125733at2759"/>
<dbReference type="STRING" id="50376.A0A517L3S7"/>
<dbReference type="PANTHER" id="PTHR33112:SF9">
    <property type="entry name" value="HETEROKARYON INCOMPATIBILITY DOMAIN-CONTAINING PROTEIN"/>
    <property type="match status" value="1"/>
</dbReference>